<dbReference type="PANTHER" id="PTHR12815:SF18">
    <property type="entry name" value="SORTING AND ASSEMBLY MACHINERY COMPONENT 50 HOMOLOG"/>
    <property type="match status" value="1"/>
</dbReference>
<reference evidence="3 4" key="1">
    <citation type="submission" date="2024-12" db="EMBL/GenBank/DDBJ databases">
        <authorList>
            <person name="Hu S."/>
        </authorList>
    </citation>
    <scope>NUCLEOTIDE SEQUENCE [LARGE SCALE GENOMIC DNA]</scope>
    <source>
        <strain evidence="3 4">P-25</strain>
    </source>
</reference>
<name>A0ABW9JPM4_9SPHI</name>
<keyword evidence="1" id="KW-1134">Transmembrane beta strand</keyword>
<dbReference type="RefSeq" id="WP_138729305.1">
    <property type="nucleotide sequence ID" value="NZ_SRMP02000051.1"/>
</dbReference>
<gene>
    <name evidence="3" type="ORF">E5L68_019840</name>
</gene>
<keyword evidence="2" id="KW-0812">Transmembrane</keyword>
<keyword evidence="4" id="KW-1185">Reference proteome</keyword>
<comment type="caution">
    <text evidence="3">The sequence shown here is derived from an EMBL/GenBank/DDBJ whole genome shotgun (WGS) entry which is preliminary data.</text>
</comment>
<evidence type="ECO:0000256" key="2">
    <source>
        <dbReference type="ARBA" id="ARBA00022692"/>
    </source>
</evidence>
<evidence type="ECO:0000313" key="3">
    <source>
        <dbReference type="EMBL" id="MFN0293639.1"/>
    </source>
</evidence>
<dbReference type="EMBL" id="SRMP02000051">
    <property type="protein sequence ID" value="MFN0293639.1"/>
    <property type="molecule type" value="Genomic_DNA"/>
</dbReference>
<dbReference type="Gene3D" id="2.40.160.50">
    <property type="entry name" value="membrane protein fhac: a member of the omp85/tpsb transporter family"/>
    <property type="match status" value="1"/>
</dbReference>
<organism evidence="3 4">
    <name type="scientific">Pedobacter helvus</name>
    <dbReference type="NCBI Taxonomy" id="2563444"/>
    <lineage>
        <taxon>Bacteria</taxon>
        <taxon>Pseudomonadati</taxon>
        <taxon>Bacteroidota</taxon>
        <taxon>Sphingobacteriia</taxon>
        <taxon>Sphingobacteriales</taxon>
        <taxon>Sphingobacteriaceae</taxon>
        <taxon>Pedobacter</taxon>
    </lineage>
</organism>
<keyword evidence="1" id="KW-0472">Membrane</keyword>
<evidence type="ECO:0008006" key="5">
    <source>
        <dbReference type="Google" id="ProtNLM"/>
    </source>
</evidence>
<dbReference type="Proteomes" id="UP001517367">
    <property type="component" value="Unassembled WGS sequence"/>
</dbReference>
<protein>
    <recommendedName>
        <fullName evidence="5">Surface antigen (D15)</fullName>
    </recommendedName>
</protein>
<accession>A0ABW9JPM4</accession>
<dbReference type="PANTHER" id="PTHR12815">
    <property type="entry name" value="SORTING AND ASSEMBLY MACHINERY SAMM50 PROTEIN FAMILY MEMBER"/>
    <property type="match status" value="1"/>
</dbReference>
<proteinExistence type="predicted"/>
<sequence>MRFAIWLLFCCLSLGVFGQQGYKLNISFPDHAKSLAKAITVPKEIKDSLTVYKEADKVLSQLQFRGYLLAEITALTFKGKEVAVVIEPNQLYQWVGLNSGNLPSAIRQSVGFKEKNYEHVNFNITSLNRLFESLLGYYENNGYPFASISLQQININNSAVMASINAKPNQKVLFDTLQIVGNAQISQKYLQSYLNAKNGMLYAEKSVVQIENRLRELPFLEVVKPTEVSFSNERASVRVFVNKKNANQFDGIVGLQQNGSTSKTQLVGNLKLHLQNAFKRGEQLNFNYQGLAQKSQLLDIKAIFPHMLNTDFGLSPSLYLYKQDSSFLNVDTKLGFNYLLKGNNNFQFFIENRSTSLSAVEAYQNATVLPSILDASTTFYGLGLSIENLDYRFNPQKGYSIAFDAAVGSKKIKRNTAIPELLYQDIPLNSTSYRWFSQINYYLPLAKQLVFALANQTAFIGGKYLLENEVFRLGGQRSLRGFNELSILATSYTLGNAEVRYLLEQNSFLFAFYNQAYLQYKTDKLNYSDFPLGFGAGANLETDLGILSVSYALGKQKNNPLNLRQGKIHFGITALF</sequence>
<evidence type="ECO:0000256" key="1">
    <source>
        <dbReference type="ARBA" id="ARBA00022452"/>
    </source>
</evidence>
<evidence type="ECO:0000313" key="4">
    <source>
        <dbReference type="Proteomes" id="UP001517367"/>
    </source>
</evidence>
<dbReference type="InterPro" id="IPR039910">
    <property type="entry name" value="D15-like"/>
</dbReference>